<feature type="domain" description="C2H2-type" evidence="3">
    <location>
        <begin position="15"/>
        <end position="42"/>
    </location>
</feature>
<keyword evidence="1" id="KW-0479">Metal-binding</keyword>
<organism evidence="4 5">
    <name type="scientific">Cudoniella acicularis</name>
    <dbReference type="NCBI Taxonomy" id="354080"/>
    <lineage>
        <taxon>Eukaryota</taxon>
        <taxon>Fungi</taxon>
        <taxon>Dikarya</taxon>
        <taxon>Ascomycota</taxon>
        <taxon>Pezizomycotina</taxon>
        <taxon>Leotiomycetes</taxon>
        <taxon>Helotiales</taxon>
        <taxon>Tricladiaceae</taxon>
        <taxon>Cudoniella</taxon>
    </lineage>
</organism>
<evidence type="ECO:0000313" key="5">
    <source>
        <dbReference type="Proteomes" id="UP000566819"/>
    </source>
</evidence>
<comment type="caution">
    <text evidence="4">The sequence shown here is derived from an EMBL/GenBank/DDBJ whole genome shotgun (WGS) entry which is preliminary data.</text>
</comment>
<evidence type="ECO:0000313" key="4">
    <source>
        <dbReference type="EMBL" id="KAF4627888.1"/>
    </source>
</evidence>
<evidence type="ECO:0000259" key="3">
    <source>
        <dbReference type="PROSITE" id="PS50157"/>
    </source>
</evidence>
<dbReference type="GO" id="GO:0008270">
    <property type="term" value="F:zinc ion binding"/>
    <property type="evidence" value="ECO:0007669"/>
    <property type="project" value="UniProtKB-KW"/>
</dbReference>
<dbReference type="Proteomes" id="UP000566819">
    <property type="component" value="Unassembled WGS sequence"/>
</dbReference>
<feature type="region of interest" description="Disordered" evidence="2">
    <location>
        <begin position="278"/>
        <end position="297"/>
    </location>
</feature>
<protein>
    <recommendedName>
        <fullName evidence="3">C2H2-type domain-containing protein</fullName>
    </recommendedName>
</protein>
<dbReference type="PROSITE" id="PS50157">
    <property type="entry name" value="ZINC_FINGER_C2H2_2"/>
    <property type="match status" value="1"/>
</dbReference>
<proteinExistence type="predicted"/>
<evidence type="ECO:0000256" key="1">
    <source>
        <dbReference type="PROSITE-ProRule" id="PRU00042"/>
    </source>
</evidence>
<gene>
    <name evidence="4" type="ORF">G7Y89_g10262</name>
</gene>
<accession>A0A8H4RFE6</accession>
<keyword evidence="1" id="KW-0863">Zinc-finger</keyword>
<name>A0A8H4RFE6_9HELO</name>
<evidence type="ECO:0000256" key="2">
    <source>
        <dbReference type="SAM" id="MobiDB-lite"/>
    </source>
</evidence>
<reference evidence="4 5" key="1">
    <citation type="submission" date="2020-03" db="EMBL/GenBank/DDBJ databases">
        <title>Draft Genome Sequence of Cudoniella acicularis.</title>
        <authorList>
            <person name="Buettner E."/>
            <person name="Kellner H."/>
        </authorList>
    </citation>
    <scope>NUCLEOTIDE SEQUENCE [LARGE SCALE GENOMIC DNA]</scope>
    <source>
        <strain evidence="4 5">DSM 108380</strain>
    </source>
</reference>
<dbReference type="InterPro" id="IPR013087">
    <property type="entry name" value="Znf_C2H2_type"/>
</dbReference>
<keyword evidence="5" id="KW-1185">Reference proteome</keyword>
<keyword evidence="1" id="KW-0862">Zinc</keyword>
<dbReference type="EMBL" id="JAAMPI010000894">
    <property type="protein sequence ID" value="KAF4627888.1"/>
    <property type="molecule type" value="Genomic_DNA"/>
</dbReference>
<dbReference type="AlphaFoldDB" id="A0A8H4RFE6"/>
<sequence length="297" mass="33127">MDASQSPQATSTSTFRCDQCDKPFSGQYELSRHCNEAKAHQPALQCLFPGCPAAYQRHARTKEHFWDQHAKQLGRFTISEPTNSTHNFRAVSVLEAQERNRQMMDIQATQQQGSLRWRIYRQLSDYEIEPSDDYDSLSAGPRYTFGYLNTGSEQPLMSNNTSLPSNATYAPYSRPHQQMLSYYPTQIQQGSYQVSMSQGGTSTIASLPPYSNNFFGLMGPTPTSPFPVSAGHPLSYYQDQPTYGAGTHNFVPSMGIQGSAPVEESAQSFYNRTMNGVEGSMNAQGPGDKNCRQDWMG</sequence>
<dbReference type="OrthoDB" id="8922241at2759"/>